<evidence type="ECO:0000256" key="7">
    <source>
        <dbReference type="HAMAP-Rule" id="MF_02065"/>
    </source>
</evidence>
<keyword evidence="6 7" id="KW-0961">Cell wall biogenesis/degradation</keyword>
<evidence type="ECO:0000256" key="4">
    <source>
        <dbReference type="ARBA" id="ARBA00023136"/>
    </source>
</evidence>
<dbReference type="Proteomes" id="UP001203338">
    <property type="component" value="Unassembled WGS sequence"/>
</dbReference>
<gene>
    <name evidence="7 8" type="primary">mltG</name>
    <name evidence="8" type="ORF">M3P05_02195</name>
</gene>
<comment type="catalytic activity">
    <reaction evidence="7">
        <text>a peptidoglycan chain = a peptidoglycan chain with N-acetyl-1,6-anhydromuramyl-[peptide] at the reducing end + a peptidoglycan chain with N-acetylglucosamine at the non-reducing end.</text>
        <dbReference type="EC" id="4.2.2.29"/>
    </reaction>
</comment>
<dbReference type="EMBL" id="JAMFLX010000002">
    <property type="protein sequence ID" value="MCL6268760.1"/>
    <property type="molecule type" value="Genomic_DNA"/>
</dbReference>
<evidence type="ECO:0000256" key="6">
    <source>
        <dbReference type="ARBA" id="ARBA00023316"/>
    </source>
</evidence>
<dbReference type="Gene3D" id="3.30.1490.480">
    <property type="entry name" value="Endolytic murein transglycosylase"/>
    <property type="match status" value="1"/>
</dbReference>
<evidence type="ECO:0000256" key="3">
    <source>
        <dbReference type="ARBA" id="ARBA00022989"/>
    </source>
</evidence>
<dbReference type="RefSeq" id="WP_249697591.1">
    <property type="nucleotide sequence ID" value="NZ_JAMFLX010000002.1"/>
</dbReference>
<evidence type="ECO:0000256" key="1">
    <source>
        <dbReference type="ARBA" id="ARBA00022475"/>
    </source>
</evidence>
<keyword evidence="1 7" id="KW-1003">Cell membrane</keyword>
<dbReference type="HAMAP" id="MF_02065">
    <property type="entry name" value="MltG"/>
    <property type="match status" value="1"/>
</dbReference>
<comment type="function">
    <text evidence="7">Functions as a peptidoglycan terminase that cleaves nascent peptidoglycan strands endolytically to terminate their elongation.</text>
</comment>
<protein>
    <recommendedName>
        <fullName evidence="7">Endolytic murein transglycosylase</fullName>
        <ecNumber evidence="7">4.2.2.29</ecNumber>
    </recommendedName>
    <alternativeName>
        <fullName evidence="7">Peptidoglycan lytic transglycosylase</fullName>
    </alternativeName>
    <alternativeName>
        <fullName evidence="7">Peptidoglycan polymerization terminase</fullName>
    </alternativeName>
</protein>
<reference evidence="8 9" key="1">
    <citation type="submission" date="2022-05" db="EMBL/GenBank/DDBJ databases">
        <authorList>
            <person name="Park J.-S."/>
        </authorList>
    </citation>
    <scope>NUCLEOTIDE SEQUENCE [LARGE SCALE GENOMIC DNA]</scope>
    <source>
        <strain evidence="8 9">2012CJ34-2</strain>
    </source>
</reference>
<dbReference type="CDD" id="cd08010">
    <property type="entry name" value="MltG_like"/>
    <property type="match status" value="1"/>
</dbReference>
<dbReference type="Gene3D" id="3.30.160.60">
    <property type="entry name" value="Classic Zinc Finger"/>
    <property type="match status" value="1"/>
</dbReference>
<dbReference type="PANTHER" id="PTHR30518:SF2">
    <property type="entry name" value="ENDOLYTIC MUREIN TRANSGLYCOSYLASE"/>
    <property type="match status" value="1"/>
</dbReference>
<dbReference type="NCBIfam" id="TIGR00247">
    <property type="entry name" value="endolytic transglycosylase MltG"/>
    <property type="match status" value="1"/>
</dbReference>
<evidence type="ECO:0000313" key="8">
    <source>
        <dbReference type="EMBL" id="MCL6268760.1"/>
    </source>
</evidence>
<evidence type="ECO:0000256" key="5">
    <source>
        <dbReference type="ARBA" id="ARBA00023239"/>
    </source>
</evidence>
<comment type="similarity">
    <text evidence="7">Belongs to the transglycosylase MltG family.</text>
</comment>
<dbReference type="EC" id="4.2.2.29" evidence="7"/>
<dbReference type="PANTHER" id="PTHR30518">
    <property type="entry name" value="ENDOLYTIC MUREIN TRANSGLYCOSYLASE"/>
    <property type="match status" value="1"/>
</dbReference>
<comment type="caution">
    <text evidence="8">The sequence shown here is derived from an EMBL/GenBank/DDBJ whole genome shotgun (WGS) entry which is preliminary data.</text>
</comment>
<feature type="site" description="Important for catalytic activity" evidence="7">
    <location>
        <position position="217"/>
    </location>
</feature>
<name>A0ABT0PBL6_9GAMM</name>
<keyword evidence="3 7" id="KW-1133">Transmembrane helix</keyword>
<sequence>MAKRYLKYLSLLLTFIIVSAGGVLLYMQNWLEHPVVKNESVVFVVPAGASFSLVTRELAEQGLVEQPFLFKVYARLSGKDTGLKAGEYLIPAGTTLIGLVDHLSSGDVIQHEITLVEGRTLEENLSFMKGRRLKASVEALEDAELKALLTVKAPTAEGLFFSDTYYYQAGDTDLSILKRAHEQLNEVLKEEWEKRQKNLPYQTPYEALIMASILERETAVAEERPEIAGVFVRRLQKGMRLQSDPTVIYGMGDRYQGKIGRRDLRERTPYNTYRIRGLPPTPIALVGREAIHAALNPKPGSSLYFVARGDGTHVFSDTLAQHNRAVRKYQLNRREDYRSTPLAADDRD</sequence>
<keyword evidence="7" id="KW-0997">Cell inner membrane</keyword>
<keyword evidence="4 7" id="KW-0472">Membrane</keyword>
<evidence type="ECO:0000313" key="9">
    <source>
        <dbReference type="Proteomes" id="UP001203338"/>
    </source>
</evidence>
<proteinExistence type="inferred from homology"/>
<evidence type="ECO:0000256" key="2">
    <source>
        <dbReference type="ARBA" id="ARBA00022692"/>
    </source>
</evidence>
<dbReference type="Pfam" id="PF02618">
    <property type="entry name" value="YceG"/>
    <property type="match status" value="1"/>
</dbReference>
<dbReference type="InterPro" id="IPR003770">
    <property type="entry name" value="MLTG-like"/>
</dbReference>
<accession>A0ABT0PBL6</accession>
<keyword evidence="2 7" id="KW-0812">Transmembrane</keyword>
<keyword evidence="5 7" id="KW-0456">Lyase</keyword>
<organism evidence="8 9">
    <name type="scientific">Parendozoicomonas callyspongiae</name>
    <dbReference type="NCBI Taxonomy" id="2942213"/>
    <lineage>
        <taxon>Bacteria</taxon>
        <taxon>Pseudomonadati</taxon>
        <taxon>Pseudomonadota</taxon>
        <taxon>Gammaproteobacteria</taxon>
        <taxon>Oceanospirillales</taxon>
        <taxon>Endozoicomonadaceae</taxon>
        <taxon>Parendozoicomonas</taxon>
    </lineage>
</organism>
<keyword evidence="9" id="KW-1185">Reference proteome</keyword>